<proteinExistence type="predicted"/>
<protein>
    <submittedName>
        <fullName evidence="1">Uncharacterized protein</fullName>
    </submittedName>
</protein>
<gene>
    <name evidence="1" type="ORF">HZF10_03490</name>
</gene>
<dbReference type="EMBL" id="JACBJI010000001">
    <property type="protein sequence ID" value="NYA69971.1"/>
    <property type="molecule type" value="Genomic_DNA"/>
</dbReference>
<sequence length="57" mass="6934">METNYNNYDIDYSANEDFDNIIRINNSEEESDDQDYDLDYDPNEMYFALLNDNENNY</sequence>
<organism evidence="1 2">
    <name type="scientific">Flavobacterium agri</name>
    <dbReference type="NCBI Taxonomy" id="2743471"/>
    <lineage>
        <taxon>Bacteria</taxon>
        <taxon>Pseudomonadati</taxon>
        <taxon>Bacteroidota</taxon>
        <taxon>Flavobacteriia</taxon>
        <taxon>Flavobacteriales</taxon>
        <taxon>Flavobacteriaceae</taxon>
        <taxon>Flavobacterium</taxon>
    </lineage>
</organism>
<dbReference type="AlphaFoldDB" id="A0A7Y8XZT0"/>
<name>A0A7Y8XZT0_9FLAO</name>
<dbReference type="RefSeq" id="WP_176004787.1">
    <property type="nucleotide sequence ID" value="NZ_JABWMI010000005.1"/>
</dbReference>
<evidence type="ECO:0000313" key="2">
    <source>
        <dbReference type="Proteomes" id="UP000535020"/>
    </source>
</evidence>
<keyword evidence="2" id="KW-1185">Reference proteome</keyword>
<reference evidence="1 2" key="1">
    <citation type="submission" date="2020-07" db="EMBL/GenBank/DDBJ databases">
        <authorList>
            <person name="Sun Q."/>
        </authorList>
    </citation>
    <scope>NUCLEOTIDE SEQUENCE [LARGE SCALE GENOMIC DNA]</scope>
    <source>
        <strain evidence="1 2">MAH-1</strain>
    </source>
</reference>
<comment type="caution">
    <text evidence="1">The sequence shown here is derived from an EMBL/GenBank/DDBJ whole genome shotgun (WGS) entry which is preliminary data.</text>
</comment>
<accession>A0A7Y8XZT0</accession>
<evidence type="ECO:0000313" key="1">
    <source>
        <dbReference type="EMBL" id="NYA69971.1"/>
    </source>
</evidence>
<dbReference type="Proteomes" id="UP000535020">
    <property type="component" value="Unassembled WGS sequence"/>
</dbReference>